<evidence type="ECO:0000313" key="2">
    <source>
        <dbReference type="EMBL" id="JAC72587.1"/>
    </source>
</evidence>
<name>A0A061RI06_9CHLO</name>
<feature type="compositionally biased region" description="Basic and acidic residues" evidence="1">
    <location>
        <begin position="70"/>
        <end position="84"/>
    </location>
</feature>
<reference evidence="2" key="1">
    <citation type="submission" date="2014-05" db="EMBL/GenBank/DDBJ databases">
        <title>The transcriptome of the halophilic microalga Tetraselmis sp. GSL018 isolated from the Great Salt Lake, Utah.</title>
        <authorList>
            <person name="Jinkerson R.E."/>
            <person name="D'Adamo S."/>
            <person name="Posewitz M.C."/>
        </authorList>
    </citation>
    <scope>NUCLEOTIDE SEQUENCE</scope>
    <source>
        <strain evidence="2">GSL018</strain>
    </source>
</reference>
<feature type="non-terminal residue" evidence="2">
    <location>
        <position position="1"/>
    </location>
</feature>
<protein>
    <submittedName>
        <fullName evidence="2">Uncharacterized protein</fullName>
    </submittedName>
</protein>
<feature type="non-terminal residue" evidence="2">
    <location>
        <position position="139"/>
    </location>
</feature>
<proteinExistence type="predicted"/>
<dbReference type="AlphaFoldDB" id="A0A061RI06"/>
<dbReference type="EMBL" id="GBEZ01013395">
    <property type="protein sequence ID" value="JAC72587.1"/>
    <property type="molecule type" value="Transcribed_RNA"/>
</dbReference>
<accession>A0A061RI06</accession>
<organism evidence="2">
    <name type="scientific">Tetraselmis sp. GSL018</name>
    <dbReference type="NCBI Taxonomy" id="582737"/>
    <lineage>
        <taxon>Eukaryota</taxon>
        <taxon>Viridiplantae</taxon>
        <taxon>Chlorophyta</taxon>
        <taxon>core chlorophytes</taxon>
        <taxon>Chlorodendrophyceae</taxon>
        <taxon>Chlorodendrales</taxon>
        <taxon>Chlorodendraceae</taxon>
        <taxon>Tetraselmis</taxon>
    </lineage>
</organism>
<evidence type="ECO:0000256" key="1">
    <source>
        <dbReference type="SAM" id="MobiDB-lite"/>
    </source>
</evidence>
<gene>
    <name evidence="2" type="ORF">TSPGSL018_30975</name>
</gene>
<feature type="region of interest" description="Disordered" evidence="1">
    <location>
        <begin position="70"/>
        <end position="139"/>
    </location>
</feature>
<sequence>RVQLDLQYFLVPVNHKMKEMSRFQNYCEDSAVCHFTTEDEDGKAVVPLRHVPGFWLQANGVPTAKVRELEERAGEHAQNDEPNKDPGSILSENNAQQAKELAVPKQNREQLRFKVPLKQGASHAFSAGNHAGSEKQTRM</sequence>